<dbReference type="Proteomes" id="UP000017836">
    <property type="component" value="Unassembled WGS sequence"/>
</dbReference>
<feature type="domain" description="Myb/SANT-like" evidence="2">
    <location>
        <begin position="21"/>
        <end position="105"/>
    </location>
</feature>
<accession>U5DB00</accession>
<evidence type="ECO:0000259" key="2">
    <source>
        <dbReference type="Pfam" id="PF12776"/>
    </source>
</evidence>
<dbReference type="Gramene" id="ERN19699">
    <property type="protein sequence ID" value="ERN19699"/>
    <property type="gene ID" value="AMTR_s00062p00191160"/>
</dbReference>
<reference evidence="4" key="1">
    <citation type="journal article" date="2013" name="Science">
        <title>The Amborella genome and the evolution of flowering plants.</title>
        <authorList>
            <consortium name="Amborella Genome Project"/>
        </authorList>
    </citation>
    <scope>NUCLEOTIDE SEQUENCE [LARGE SCALE GENOMIC DNA]</scope>
</reference>
<organism evidence="3 4">
    <name type="scientific">Amborella trichopoda</name>
    <dbReference type="NCBI Taxonomy" id="13333"/>
    <lineage>
        <taxon>Eukaryota</taxon>
        <taxon>Viridiplantae</taxon>
        <taxon>Streptophyta</taxon>
        <taxon>Embryophyta</taxon>
        <taxon>Tracheophyta</taxon>
        <taxon>Spermatophyta</taxon>
        <taxon>Magnoliopsida</taxon>
        <taxon>Amborellales</taxon>
        <taxon>Amborellaceae</taxon>
        <taxon>Amborella</taxon>
    </lineage>
</organism>
<keyword evidence="4" id="KW-1185">Reference proteome</keyword>
<sequence length="210" mass="23385">MDPYTSSSAANENMGGKRSTQWTQSEDDYLIELMEKEIRATGRGGGGGIDAMTVKYGSRNNVTRLKSKHKFFRNIYNDIKKLKDVSGFGWGESRRIVTAEVAVWNGVLAVYSSGSKRRRSHTPIGVQQRSKQSTHIESMSLAMTKMAHSIEMLACDTIGNNSTPMVDGPSKARRDAYKIVEGMWKAGEVGDTVLLMAARIFQDSTKRRCY</sequence>
<dbReference type="InterPro" id="IPR024752">
    <property type="entry name" value="Myb/SANT-like_dom"/>
</dbReference>
<dbReference type="HOGENOM" id="CLU_095115_0_0_1"/>
<evidence type="ECO:0000313" key="3">
    <source>
        <dbReference type="EMBL" id="ERN19699.1"/>
    </source>
</evidence>
<evidence type="ECO:0000256" key="1">
    <source>
        <dbReference type="SAM" id="MobiDB-lite"/>
    </source>
</evidence>
<dbReference type="Pfam" id="PF12776">
    <property type="entry name" value="Myb_DNA-bind_3"/>
    <property type="match status" value="1"/>
</dbReference>
<dbReference type="EMBL" id="KI392068">
    <property type="protein sequence ID" value="ERN19699.1"/>
    <property type="molecule type" value="Genomic_DNA"/>
</dbReference>
<feature type="region of interest" description="Disordered" evidence="1">
    <location>
        <begin position="1"/>
        <end position="22"/>
    </location>
</feature>
<dbReference type="PANTHER" id="PTHR46929:SF33">
    <property type="entry name" value="L10-INTERACTING MYB DOMAIN-CONTAINING PROTEIN-LIKE ISOFORM X1"/>
    <property type="match status" value="1"/>
</dbReference>
<gene>
    <name evidence="3" type="ORF">AMTR_s00062p00191160</name>
</gene>
<dbReference type="PANTHER" id="PTHR46929">
    <property type="entry name" value="EXPRESSED PROTEIN"/>
    <property type="match status" value="1"/>
</dbReference>
<protein>
    <recommendedName>
        <fullName evidence="2">Myb/SANT-like domain-containing protein</fullName>
    </recommendedName>
</protein>
<evidence type="ECO:0000313" key="4">
    <source>
        <dbReference type="Proteomes" id="UP000017836"/>
    </source>
</evidence>
<feature type="compositionally biased region" description="Polar residues" evidence="1">
    <location>
        <begin position="1"/>
        <end position="11"/>
    </location>
</feature>
<proteinExistence type="predicted"/>
<dbReference type="AlphaFoldDB" id="U5DB00"/>
<name>U5DB00_AMBTC</name>